<organism evidence="1 2">
    <name type="scientific">Citrullus colocynthis</name>
    <name type="common">colocynth</name>
    <dbReference type="NCBI Taxonomy" id="252529"/>
    <lineage>
        <taxon>Eukaryota</taxon>
        <taxon>Viridiplantae</taxon>
        <taxon>Streptophyta</taxon>
        <taxon>Embryophyta</taxon>
        <taxon>Tracheophyta</taxon>
        <taxon>Spermatophyta</taxon>
        <taxon>Magnoliopsida</taxon>
        <taxon>eudicotyledons</taxon>
        <taxon>Gunneridae</taxon>
        <taxon>Pentapetalae</taxon>
        <taxon>rosids</taxon>
        <taxon>fabids</taxon>
        <taxon>Cucurbitales</taxon>
        <taxon>Cucurbitaceae</taxon>
        <taxon>Benincaseae</taxon>
        <taxon>Citrullus</taxon>
    </lineage>
</organism>
<evidence type="ECO:0000313" key="1">
    <source>
        <dbReference type="EMBL" id="CAK9317379.1"/>
    </source>
</evidence>
<name>A0ABP0YAE6_9ROSI</name>
<protein>
    <submittedName>
        <fullName evidence="1">Uncharacterized protein</fullName>
    </submittedName>
</protein>
<gene>
    <name evidence="1" type="ORF">CITCOLO1_LOCUS9282</name>
</gene>
<reference evidence="1 2" key="1">
    <citation type="submission" date="2024-03" db="EMBL/GenBank/DDBJ databases">
        <authorList>
            <person name="Gkanogiannis A."/>
            <person name="Becerra Lopez-Lavalle L."/>
        </authorList>
    </citation>
    <scope>NUCLEOTIDE SEQUENCE [LARGE SCALE GENOMIC DNA]</scope>
</reference>
<keyword evidence="2" id="KW-1185">Reference proteome</keyword>
<proteinExistence type="predicted"/>
<sequence>MEQLEPAFSVVRQAMSGTGKERLANLCILNGFWRLFEENPNCCKDWGRWEHGCSLIVEEDNSERWNSVVAIWFLIRIFA</sequence>
<dbReference type="Proteomes" id="UP001642487">
    <property type="component" value="Chromosome 3"/>
</dbReference>
<evidence type="ECO:0000313" key="2">
    <source>
        <dbReference type="Proteomes" id="UP001642487"/>
    </source>
</evidence>
<dbReference type="EMBL" id="OZ021737">
    <property type="protein sequence ID" value="CAK9317379.1"/>
    <property type="molecule type" value="Genomic_DNA"/>
</dbReference>
<accession>A0ABP0YAE6</accession>